<dbReference type="EMBL" id="ACEC01000104">
    <property type="protein sequence ID" value="EEG29364.1"/>
    <property type="molecule type" value="Genomic_DNA"/>
</dbReference>
<dbReference type="InterPro" id="IPR005114">
    <property type="entry name" value="Helicase_assoc"/>
</dbReference>
<gene>
    <name evidence="2" type="ORF">CLOSTMETH_03014</name>
</gene>
<dbReference type="PANTHER" id="PTHR33418">
    <property type="entry name" value="HELICASE-ASSOCIATED"/>
    <property type="match status" value="1"/>
</dbReference>
<reference evidence="2 3" key="1">
    <citation type="submission" date="2009-01" db="EMBL/GenBank/DDBJ databases">
        <authorList>
            <person name="Fulton L."/>
            <person name="Clifton S."/>
            <person name="Fulton B."/>
            <person name="Xu J."/>
            <person name="Minx P."/>
            <person name="Pepin K.H."/>
            <person name="Johnson M."/>
            <person name="Bhonagiri V."/>
            <person name="Nash W.E."/>
            <person name="Mardis E.R."/>
            <person name="Wilson R.K."/>
        </authorList>
    </citation>
    <scope>NUCLEOTIDE SEQUENCE [LARGE SCALE GENOMIC DNA]</scope>
    <source>
        <strain evidence="2 3">DSM 5476</strain>
    </source>
</reference>
<dbReference type="eggNOG" id="COG1061">
    <property type="taxonomic scope" value="Bacteria"/>
</dbReference>
<feature type="domain" description="Helicase-associated" evidence="1">
    <location>
        <begin position="650"/>
        <end position="712"/>
    </location>
</feature>
<evidence type="ECO:0000313" key="2">
    <source>
        <dbReference type="EMBL" id="EEG29364.1"/>
    </source>
</evidence>
<evidence type="ECO:0000259" key="1">
    <source>
        <dbReference type="Pfam" id="PF03457"/>
    </source>
</evidence>
<dbReference type="STRING" id="537013.CLOSTMETH_03014"/>
<proteinExistence type="predicted"/>
<keyword evidence="3" id="KW-1185">Reference proteome</keyword>
<evidence type="ECO:0000313" key="3">
    <source>
        <dbReference type="Proteomes" id="UP000003340"/>
    </source>
</evidence>
<reference evidence="2 3" key="2">
    <citation type="submission" date="2009-02" db="EMBL/GenBank/DDBJ databases">
        <title>Draft genome sequence of Clostridium methylpentosum (DSM 5476).</title>
        <authorList>
            <person name="Sudarsanam P."/>
            <person name="Ley R."/>
            <person name="Guruge J."/>
            <person name="Turnbaugh P.J."/>
            <person name="Mahowald M."/>
            <person name="Liep D."/>
            <person name="Gordon J."/>
        </authorList>
    </citation>
    <scope>NUCLEOTIDE SEQUENCE [LARGE SCALE GENOMIC DNA]</scope>
    <source>
        <strain evidence="2 3">DSM 5476</strain>
    </source>
</reference>
<organism evidence="2 3">
    <name type="scientific">[Clostridium] methylpentosum DSM 5476</name>
    <dbReference type="NCBI Taxonomy" id="537013"/>
    <lineage>
        <taxon>Bacteria</taxon>
        <taxon>Bacillati</taxon>
        <taxon>Bacillota</taxon>
        <taxon>Clostridia</taxon>
        <taxon>Eubacteriales</taxon>
        <taxon>Oscillospiraceae</taxon>
        <taxon>Oscillospiraceae incertae sedis</taxon>
    </lineage>
</organism>
<dbReference type="Gene3D" id="3.40.960.10">
    <property type="entry name" value="VSR Endonuclease"/>
    <property type="match status" value="1"/>
</dbReference>
<feature type="domain" description="Helicase-associated" evidence="1">
    <location>
        <begin position="868"/>
        <end position="935"/>
    </location>
</feature>
<feature type="domain" description="Helicase-associated" evidence="1">
    <location>
        <begin position="293"/>
        <end position="357"/>
    </location>
</feature>
<feature type="domain" description="Helicase-associated" evidence="1">
    <location>
        <begin position="430"/>
        <end position="503"/>
    </location>
</feature>
<feature type="domain" description="Helicase-associated" evidence="1">
    <location>
        <begin position="153"/>
        <end position="216"/>
    </location>
</feature>
<dbReference type="AlphaFoldDB" id="C0EGM1"/>
<feature type="domain" description="Helicase-associated" evidence="1">
    <location>
        <begin position="369"/>
        <end position="424"/>
    </location>
</feature>
<sequence length="1031" mass="121317">MARPKSSDPNAEWNTLFQLAKAFYIQHNHLLIANDFLCDGHRLGRWIGTQRQNYRKGNNPFFTKERIELLESIGMIWNVKEAAWQEMWNELARYKQLHGTSRVPQSYVTPEGKHLGIWLNRQRVQQKRGTLLPRRKELLDQLDVVWNPEQQRKENWNSNYRLLKQYVNDHDGAFPPMNDAPTDGIRLGQWLSNQRNHYKNGTLSVSRQNKLSMLGFFWDGVTQHWELRYRQAQSYFIEHGHLCLFLQRDGTSPKELGNWLSQQRIAYQKGALSPQQVHRLENIGMIWDVRTYLWDQMYQEAVAFYRKHGHLLVSKTSGMSENSRLGQWLSTQRAEYRSRKNPLFTQDRIQKLEAIGMVWDALVDSKLLWESWYNKAKDFFEDNGHLCPPKGPLRTWILAQRGAKRGKRGNISADQIQLLEDIGMIWEPEEEQWQAMYRRAVDYFKMHNMLNIPCSYLTPDGARLGQWLAAQRKGYRNFLAGRHGGGRNAITPRHIELLNQIGMIWDGDTITCHTSRQEKTILYYLKSICPDAEKVSRWQSPGFELDIYIPSLLTAIEYDGVVWHRDKLDKDEEKGRLCRKHGIRFIRVREPGLSPVQTCDLSIQLSGVEDACLEKAIREIVSYLNLPCPDINIARDSADIYRTYRDYSSRKWDQVYESVYSHYTQFGNLSFRKNRFNSNGVDLANWINTQRDAYRNDELTPLQVQKLEKVGMVWNPFESQWKARFRMAEEYHRTFGNLFIPATYHTQDGVALGSWLAKQREQYRKGKLEPRRIHLLEGLGVIWSFRQDHINQDQRLSTHTNWYRFYDAALVFYNDKGHLKIPAQYVTSAGLKLGGWLAEQRSRYRDGKLNESCIQLLESIKIEWNVFSDRWDEMFALAEDYARKNNGLWVSSKYVTPEGIRLGNWVAQQRSKLHAKGRRSPLTPEQKHRLDEIGMVWDPNAAKWMFKYHLAKSFYLQNGHLHIPVDYVTESGEKLGMWLNSQRQALRGNPNYLMTEERKRLLDEIGMEWNLKRTSHTVKQKTGQKKDGNDK</sequence>
<feature type="domain" description="Helicase-associated" evidence="1">
    <location>
        <begin position="11"/>
        <end position="75"/>
    </location>
</feature>
<name>C0EGM1_9FIRM</name>
<comment type="caution">
    <text evidence="2">The sequence shown here is derived from an EMBL/GenBank/DDBJ whole genome shotgun (WGS) entry which is preliminary data.</text>
</comment>
<protein>
    <submittedName>
        <fullName evidence="2">Helicase associated domain protein</fullName>
    </submittedName>
</protein>
<dbReference type="Proteomes" id="UP000003340">
    <property type="component" value="Unassembled WGS sequence"/>
</dbReference>
<dbReference type="PANTHER" id="PTHR33418:SF1">
    <property type="entry name" value="HELICASE-ASSOCIATED DOMAIN-CONTAINING PROTEIN"/>
    <property type="match status" value="1"/>
</dbReference>
<dbReference type="Pfam" id="PF03457">
    <property type="entry name" value="HA"/>
    <property type="match status" value="12"/>
</dbReference>
<dbReference type="HOGENOM" id="CLU_294195_0_0_9"/>
<feature type="domain" description="Helicase-associated" evidence="1">
    <location>
        <begin position="81"/>
        <end position="143"/>
    </location>
</feature>
<feature type="domain" description="Helicase-associated" evidence="1">
    <location>
        <begin position="800"/>
        <end position="860"/>
    </location>
</feature>
<feature type="domain" description="Helicase-associated" evidence="1">
    <location>
        <begin position="223"/>
        <end position="285"/>
    </location>
</feature>
<dbReference type="Gene3D" id="6.10.140.530">
    <property type="match status" value="12"/>
</dbReference>
<accession>C0EGM1</accession>
<feature type="domain" description="Helicase-associated" evidence="1">
    <location>
        <begin position="942"/>
        <end position="1007"/>
    </location>
</feature>
<feature type="domain" description="Helicase-associated" evidence="1">
    <location>
        <begin position="718"/>
        <end position="781"/>
    </location>
</feature>